<proteinExistence type="predicted"/>
<evidence type="ECO:0000313" key="2">
    <source>
        <dbReference type="Proteomes" id="UP001162992"/>
    </source>
</evidence>
<organism evidence="1 2">
    <name type="scientific">Diphasiastrum complanatum</name>
    <name type="common">Issler's clubmoss</name>
    <name type="synonym">Lycopodium complanatum</name>
    <dbReference type="NCBI Taxonomy" id="34168"/>
    <lineage>
        <taxon>Eukaryota</taxon>
        <taxon>Viridiplantae</taxon>
        <taxon>Streptophyta</taxon>
        <taxon>Embryophyta</taxon>
        <taxon>Tracheophyta</taxon>
        <taxon>Lycopodiopsida</taxon>
        <taxon>Lycopodiales</taxon>
        <taxon>Lycopodiaceae</taxon>
        <taxon>Lycopodioideae</taxon>
        <taxon>Diphasiastrum</taxon>
    </lineage>
</organism>
<sequence length="287" mass="32305">MSNFSVHNLGAKDAIIGFASLAIKSLTNCTGRSSEHEPTMNEIVRPKASKSDSAQKASLSDSANGQGCLISAPSVAGILHKWVNLGKGWRSRWFVLHGGILSYYKVHGPHKIFLNHEAQQGLKLIGEEAQRLMRKHTNSMGEDKRSWRAFGEVHLKVASLRESKLDDKKFYIYTGTKTLHLRAESKEDRTAWLDALQSSKELFPNNLSFGRLVPCEDITVSTEKLSARLREEGVSKETIRECEQIVLMEFSKLQQQLNVLQQQLVCLIDKLRLLEVVILLVSSLYMQ</sequence>
<evidence type="ECO:0000313" key="1">
    <source>
        <dbReference type="EMBL" id="KAJ7517668.1"/>
    </source>
</evidence>
<accession>A0ACC2AJB9</accession>
<comment type="caution">
    <text evidence="1">The sequence shown here is derived from an EMBL/GenBank/DDBJ whole genome shotgun (WGS) entry which is preliminary data.</text>
</comment>
<reference evidence="2" key="1">
    <citation type="journal article" date="2024" name="Proc. Natl. Acad. Sci. U.S.A.">
        <title>Extraordinary preservation of gene collinearity over three hundred million years revealed in homosporous lycophytes.</title>
        <authorList>
            <person name="Li C."/>
            <person name="Wickell D."/>
            <person name="Kuo L.Y."/>
            <person name="Chen X."/>
            <person name="Nie B."/>
            <person name="Liao X."/>
            <person name="Peng D."/>
            <person name="Ji J."/>
            <person name="Jenkins J."/>
            <person name="Williams M."/>
            <person name="Shu S."/>
            <person name="Plott C."/>
            <person name="Barry K."/>
            <person name="Rajasekar S."/>
            <person name="Grimwood J."/>
            <person name="Han X."/>
            <person name="Sun S."/>
            <person name="Hou Z."/>
            <person name="He W."/>
            <person name="Dai G."/>
            <person name="Sun C."/>
            <person name="Schmutz J."/>
            <person name="Leebens-Mack J.H."/>
            <person name="Li F.W."/>
            <person name="Wang L."/>
        </authorList>
    </citation>
    <scope>NUCLEOTIDE SEQUENCE [LARGE SCALE GENOMIC DNA]</scope>
    <source>
        <strain evidence="2">cv. PW_Plant_1</strain>
    </source>
</reference>
<dbReference type="EMBL" id="CM055112">
    <property type="protein sequence ID" value="KAJ7517668.1"/>
    <property type="molecule type" value="Genomic_DNA"/>
</dbReference>
<gene>
    <name evidence="1" type="ORF">O6H91_21G034300</name>
</gene>
<protein>
    <submittedName>
        <fullName evidence="1">Uncharacterized protein</fullName>
    </submittedName>
</protein>
<keyword evidence="2" id="KW-1185">Reference proteome</keyword>
<name>A0ACC2AJB9_DIPCM</name>
<dbReference type="Proteomes" id="UP001162992">
    <property type="component" value="Chromosome 21"/>
</dbReference>